<reference evidence="1 2" key="1">
    <citation type="journal article" date="2020" name="Cell">
        <title>Large-Scale Comparative Analyses of Tick Genomes Elucidate Their Genetic Diversity and Vector Capacities.</title>
        <authorList>
            <consortium name="Tick Genome and Microbiome Consortium (TIGMIC)"/>
            <person name="Jia N."/>
            <person name="Wang J."/>
            <person name="Shi W."/>
            <person name="Du L."/>
            <person name="Sun Y."/>
            <person name="Zhan W."/>
            <person name="Jiang J.F."/>
            <person name="Wang Q."/>
            <person name="Zhang B."/>
            <person name="Ji P."/>
            <person name="Bell-Sakyi L."/>
            <person name="Cui X.M."/>
            <person name="Yuan T.T."/>
            <person name="Jiang B.G."/>
            <person name="Yang W.F."/>
            <person name="Lam T.T."/>
            <person name="Chang Q.C."/>
            <person name="Ding S.J."/>
            <person name="Wang X.J."/>
            <person name="Zhu J.G."/>
            <person name="Ruan X.D."/>
            <person name="Zhao L."/>
            <person name="Wei J.T."/>
            <person name="Ye R.Z."/>
            <person name="Que T.C."/>
            <person name="Du C.H."/>
            <person name="Zhou Y.H."/>
            <person name="Cheng J.X."/>
            <person name="Dai P.F."/>
            <person name="Guo W.B."/>
            <person name="Han X.H."/>
            <person name="Huang E.J."/>
            <person name="Li L.F."/>
            <person name="Wei W."/>
            <person name="Gao Y.C."/>
            <person name="Liu J.Z."/>
            <person name="Shao H.Z."/>
            <person name="Wang X."/>
            <person name="Wang C.C."/>
            <person name="Yang T.C."/>
            <person name="Huo Q.B."/>
            <person name="Li W."/>
            <person name="Chen H.Y."/>
            <person name="Chen S.E."/>
            <person name="Zhou L.G."/>
            <person name="Ni X.B."/>
            <person name="Tian J.H."/>
            <person name="Sheng Y."/>
            <person name="Liu T."/>
            <person name="Pan Y.S."/>
            <person name="Xia L.Y."/>
            <person name="Li J."/>
            <person name="Zhao F."/>
            <person name="Cao W.C."/>
        </authorList>
    </citation>
    <scope>NUCLEOTIDE SEQUENCE [LARGE SCALE GENOMIC DNA]</scope>
    <source>
        <strain evidence="1">HaeL-2018</strain>
    </source>
</reference>
<dbReference type="OrthoDB" id="6509703at2759"/>
<comment type="caution">
    <text evidence="1">The sequence shown here is derived from an EMBL/GenBank/DDBJ whole genome shotgun (WGS) entry which is preliminary data.</text>
</comment>
<dbReference type="EMBL" id="JABSTR010000001">
    <property type="protein sequence ID" value="KAH9359593.1"/>
    <property type="molecule type" value="Genomic_DNA"/>
</dbReference>
<keyword evidence="2" id="KW-1185">Reference proteome</keyword>
<accession>A0A9J6FAY5</accession>
<name>A0A9J6FAY5_HAELO</name>
<protein>
    <submittedName>
        <fullName evidence="1">Uncharacterized protein</fullName>
    </submittedName>
</protein>
<evidence type="ECO:0000313" key="1">
    <source>
        <dbReference type="EMBL" id="KAH9359593.1"/>
    </source>
</evidence>
<gene>
    <name evidence="1" type="ORF">HPB48_022034</name>
</gene>
<proteinExistence type="predicted"/>
<sequence>MYEFENMLGLQSTPPQMSRASTVDNDQNQIWGELQMQAAVPSGKFNVVSTQEALSKMKDVIAVIAYVAGYPVRIAVPRFKCDECKALFTIDKTAAVSPENQMYSLVKETDSGGLVYPAMPVANAVAHNYSVVKELSKCAEFVKFQNQRKVATKLTLELLSDE</sequence>
<evidence type="ECO:0000313" key="2">
    <source>
        <dbReference type="Proteomes" id="UP000821853"/>
    </source>
</evidence>
<organism evidence="1 2">
    <name type="scientific">Haemaphysalis longicornis</name>
    <name type="common">Bush tick</name>
    <dbReference type="NCBI Taxonomy" id="44386"/>
    <lineage>
        <taxon>Eukaryota</taxon>
        <taxon>Metazoa</taxon>
        <taxon>Ecdysozoa</taxon>
        <taxon>Arthropoda</taxon>
        <taxon>Chelicerata</taxon>
        <taxon>Arachnida</taxon>
        <taxon>Acari</taxon>
        <taxon>Parasitiformes</taxon>
        <taxon>Ixodida</taxon>
        <taxon>Ixodoidea</taxon>
        <taxon>Ixodidae</taxon>
        <taxon>Haemaphysalinae</taxon>
        <taxon>Haemaphysalis</taxon>
    </lineage>
</organism>
<dbReference type="Proteomes" id="UP000821853">
    <property type="component" value="Chromosome 1"/>
</dbReference>
<dbReference type="AlphaFoldDB" id="A0A9J6FAY5"/>
<dbReference type="VEuPathDB" id="VectorBase:HLOH_061915"/>